<feature type="region of interest" description="Disordered" evidence="1">
    <location>
        <begin position="426"/>
        <end position="577"/>
    </location>
</feature>
<feature type="transmembrane region" description="Helical" evidence="2">
    <location>
        <begin position="59"/>
        <end position="80"/>
    </location>
</feature>
<keyword evidence="2" id="KW-0472">Membrane</keyword>
<organism evidence="3 4">
    <name type="scientific">Calocera viscosa (strain TUFC12733)</name>
    <dbReference type="NCBI Taxonomy" id="1330018"/>
    <lineage>
        <taxon>Eukaryota</taxon>
        <taxon>Fungi</taxon>
        <taxon>Dikarya</taxon>
        <taxon>Basidiomycota</taxon>
        <taxon>Agaricomycotina</taxon>
        <taxon>Dacrymycetes</taxon>
        <taxon>Dacrymycetales</taxon>
        <taxon>Dacrymycetaceae</taxon>
        <taxon>Calocera</taxon>
    </lineage>
</organism>
<dbReference type="Proteomes" id="UP000076738">
    <property type="component" value="Unassembled WGS sequence"/>
</dbReference>
<feature type="compositionally biased region" description="Low complexity" evidence="1">
    <location>
        <begin position="545"/>
        <end position="556"/>
    </location>
</feature>
<feature type="region of interest" description="Disordered" evidence="1">
    <location>
        <begin position="249"/>
        <end position="370"/>
    </location>
</feature>
<feature type="compositionally biased region" description="Low complexity" evidence="1">
    <location>
        <begin position="525"/>
        <end position="534"/>
    </location>
</feature>
<dbReference type="STRING" id="1330018.A0A167PRV6"/>
<evidence type="ECO:0000256" key="2">
    <source>
        <dbReference type="SAM" id="Phobius"/>
    </source>
</evidence>
<keyword evidence="4" id="KW-1185">Reference proteome</keyword>
<protein>
    <recommendedName>
        <fullName evidence="5">Proteophosphoglycan ppg4</fullName>
    </recommendedName>
</protein>
<feature type="region of interest" description="Disordered" evidence="1">
    <location>
        <begin position="96"/>
        <end position="123"/>
    </location>
</feature>
<evidence type="ECO:0000313" key="3">
    <source>
        <dbReference type="EMBL" id="KZO99063.1"/>
    </source>
</evidence>
<feature type="compositionally biased region" description="Polar residues" evidence="1">
    <location>
        <begin position="492"/>
        <end position="505"/>
    </location>
</feature>
<dbReference type="EMBL" id="KV417273">
    <property type="protein sequence ID" value="KZO99063.1"/>
    <property type="molecule type" value="Genomic_DNA"/>
</dbReference>
<evidence type="ECO:0000313" key="4">
    <source>
        <dbReference type="Proteomes" id="UP000076738"/>
    </source>
</evidence>
<feature type="compositionally biased region" description="Polar residues" evidence="1">
    <location>
        <begin position="196"/>
        <end position="214"/>
    </location>
</feature>
<dbReference type="AlphaFoldDB" id="A0A167PRV6"/>
<name>A0A167PRV6_CALVF</name>
<feature type="compositionally biased region" description="Basic and acidic residues" evidence="1">
    <location>
        <begin position="258"/>
        <end position="268"/>
    </location>
</feature>
<gene>
    <name evidence="3" type="ORF">CALVIDRAFT_397707</name>
</gene>
<feature type="compositionally biased region" description="Low complexity" evidence="1">
    <location>
        <begin position="332"/>
        <end position="355"/>
    </location>
</feature>
<proteinExistence type="predicted"/>
<feature type="region of interest" description="Disordered" evidence="1">
    <location>
        <begin position="195"/>
        <end position="231"/>
    </location>
</feature>
<dbReference type="OrthoDB" id="2804493at2759"/>
<accession>A0A167PRV6</accession>
<keyword evidence="2" id="KW-1133">Transmembrane helix</keyword>
<sequence>MRASASRSSIGAGVRAYSPCRNALQLLSLALAASAGPTPTRRALGTDTPQSSDNTNSVAQTWIPVALVIVLVMGLFALTWTQRGRQFIARLRNREGTGAAAATTTPAPTTRAVRPRRRRRASQISTKSLPAYMEEPGDEELVLVRRTAAAESQTSGSPSDMPADAVTLSEDAPTYDGPAALAPAHLRSLSIGESIGNHSMDTGNIGSDESSTSLMRAERRASVRSAAPSYSAVIGQEEATRISMDLQRLQTRTSSEPEEPHPTEEERNATVTQRPGERRRSGFFNLFSHSRQSSAANGAETGTGTARNSTIRQNGDGDRTSWFNLGPLNRQSALLTPSTTPRPAAPASSLASASTHNASQTQLTSPSMTSLTSATISAPLTHTATRVSFDYPRTGPTPQQVAFLASRESLARFGVPFGADAQAAAAAGAETASLPPPPSFDDSENDDARSGRSRSSSDGRRSGESGRGPEMGSLPEGAEEGANQGTIRARNRQSPTLDTTPTGPSLTPPATEIDTPHVEAPPALPAARGRLPLSIPLPPADDDLPALSIIPATPLSSAPPTPAGSTPPPRVIASAAP</sequence>
<evidence type="ECO:0000256" key="1">
    <source>
        <dbReference type="SAM" id="MobiDB-lite"/>
    </source>
</evidence>
<keyword evidence="2" id="KW-0812">Transmembrane</keyword>
<evidence type="ECO:0008006" key="5">
    <source>
        <dbReference type="Google" id="ProtNLM"/>
    </source>
</evidence>
<feature type="compositionally biased region" description="Low complexity" evidence="1">
    <location>
        <begin position="99"/>
        <end position="112"/>
    </location>
</feature>
<reference evidence="3 4" key="1">
    <citation type="journal article" date="2016" name="Mol. Biol. Evol.">
        <title>Comparative Genomics of Early-Diverging Mushroom-Forming Fungi Provides Insights into the Origins of Lignocellulose Decay Capabilities.</title>
        <authorList>
            <person name="Nagy L.G."/>
            <person name="Riley R."/>
            <person name="Tritt A."/>
            <person name="Adam C."/>
            <person name="Daum C."/>
            <person name="Floudas D."/>
            <person name="Sun H."/>
            <person name="Yadav J.S."/>
            <person name="Pangilinan J."/>
            <person name="Larsson K.H."/>
            <person name="Matsuura K."/>
            <person name="Barry K."/>
            <person name="Labutti K."/>
            <person name="Kuo R."/>
            <person name="Ohm R.A."/>
            <person name="Bhattacharya S.S."/>
            <person name="Shirouzu T."/>
            <person name="Yoshinaga Y."/>
            <person name="Martin F.M."/>
            <person name="Grigoriev I.V."/>
            <person name="Hibbett D.S."/>
        </authorList>
    </citation>
    <scope>NUCLEOTIDE SEQUENCE [LARGE SCALE GENOMIC DNA]</scope>
    <source>
        <strain evidence="3 4">TUFC12733</strain>
    </source>
</reference>
<feature type="compositionally biased region" description="Low complexity" evidence="1">
    <location>
        <begin position="295"/>
        <end position="306"/>
    </location>
</feature>
<feature type="compositionally biased region" description="Polar residues" evidence="1">
    <location>
        <begin position="356"/>
        <end position="370"/>
    </location>
</feature>
<feature type="compositionally biased region" description="Basic and acidic residues" evidence="1">
    <location>
        <begin position="446"/>
        <end position="464"/>
    </location>
</feature>
<feature type="compositionally biased region" description="Pro residues" evidence="1">
    <location>
        <begin position="557"/>
        <end position="570"/>
    </location>
</feature>